<comment type="caution">
    <text evidence="3">The sequence shown here is derived from an EMBL/GenBank/DDBJ whole genome shotgun (WGS) entry which is preliminary data.</text>
</comment>
<organism evidence="3 4">
    <name type="scientific">Janthinobacterium kumbetense</name>
    <dbReference type="NCBI Taxonomy" id="2950280"/>
    <lineage>
        <taxon>Bacteria</taxon>
        <taxon>Pseudomonadati</taxon>
        <taxon>Pseudomonadota</taxon>
        <taxon>Betaproteobacteria</taxon>
        <taxon>Burkholderiales</taxon>
        <taxon>Oxalobacteraceae</taxon>
        <taxon>Janthinobacterium</taxon>
    </lineage>
</organism>
<name>A0ABT0WNZ2_9BURK</name>
<protein>
    <recommendedName>
        <fullName evidence="2">Protein kinase domain-containing protein</fullName>
    </recommendedName>
</protein>
<proteinExistence type="predicted"/>
<dbReference type="EMBL" id="JAMQGR010000001">
    <property type="protein sequence ID" value="MCM2565008.1"/>
    <property type="molecule type" value="Genomic_DNA"/>
</dbReference>
<reference evidence="3 4" key="1">
    <citation type="submission" date="2022-06" db="EMBL/GenBank/DDBJ databases">
        <title>Janthinobacterium kumbetensis sp. nov., isolated from spring water in Turkey.</title>
        <authorList>
            <person name="Inan Bektas K."/>
            <person name="Belduz A.A."/>
            <person name="Canakci S."/>
            <person name="Nalcaoglu A."/>
            <person name="Ceylan E."/>
            <person name="Kati H."/>
        </authorList>
    </citation>
    <scope>NUCLEOTIDE SEQUENCE [LARGE SCALE GENOMIC DNA]</scope>
    <source>
        <strain evidence="3 4">GK</strain>
    </source>
</reference>
<dbReference type="SMART" id="SM00220">
    <property type="entry name" value="S_TKc"/>
    <property type="match status" value="1"/>
</dbReference>
<evidence type="ECO:0000259" key="2">
    <source>
        <dbReference type="PROSITE" id="PS50011"/>
    </source>
</evidence>
<evidence type="ECO:0000313" key="4">
    <source>
        <dbReference type="Proteomes" id="UP001202243"/>
    </source>
</evidence>
<feature type="region of interest" description="Disordered" evidence="1">
    <location>
        <begin position="362"/>
        <end position="383"/>
    </location>
</feature>
<accession>A0ABT0WNZ2</accession>
<keyword evidence="4" id="KW-1185">Reference proteome</keyword>
<dbReference type="Proteomes" id="UP001202243">
    <property type="component" value="Unassembled WGS sequence"/>
</dbReference>
<dbReference type="PROSITE" id="PS50011">
    <property type="entry name" value="PROTEIN_KINASE_DOM"/>
    <property type="match status" value="1"/>
</dbReference>
<evidence type="ECO:0000313" key="3">
    <source>
        <dbReference type="EMBL" id="MCM2565008.1"/>
    </source>
</evidence>
<dbReference type="InterPro" id="IPR011990">
    <property type="entry name" value="TPR-like_helical_dom_sf"/>
</dbReference>
<sequence>MSRKQGVTPGLSPGGKIWLDKVRSLILGKLVKSGGAGSVYLLPGAPTQVAKLYHPHLDRAANRRKLEAMLELSPELPDQVENGKRYVQIAWPQAAVFDGQGGFAGFVMPLLDMAQTAELEQIMQERQARAAGLPTGLGPKLTLAANLAAVLDALHQQQHYVVDLKPVNLRFYRDSLYIAMLDCDGFSIQGHAERFPAEQFTADYLAPEFQRKGMPAGTEMAQDRFALAVIIFQLLNFGIHPYSGRPGNAQVATDIPGRIRDGCYAYGVKRHKLLAPNATSGHALMPPELRAMFDRAFSQSPKPQRPAAADWAQLLRGYAQRSGGKLTICTVNAEHQHFAGHGCAACARDKVIGAAAQASVQAQQMQLQQPPPQRSARRTAPGQAPVAIPAANWAGNAAGNVAGNAGGGITGKGWAVVVLLIVLFLIGFTAWTSSSDEVKDKANLQAQADQAAGLEVFRWRPRKAAGFQPSDARKAVRSLSQAVSKGDDDAVTRGLQLLYRAGEEKQSGYGGDRTQAQLRASLLEGLGWVPGYEPALVASYLDLLQANPRDHLVAAAMGRMHLSLNEPQAARQYFEQAVWARPTDGTAWLGIAAAAQLRGGDERDAVNLVALARLTAYRYAVQNALPAEPGEPADNGVARTMQRMDLTARVLRLAQPGAYQKRWDKTLADGALLAQKLQAMPPLRDQVGGVQRETMTTVDYGVLDAKHATGENRLILSIAADGSLTLAAAELPMEPMLNKVLLDSVKRWTYLPAVQHGQLMDAKVVVLVRYRDGRVSFVPGGVAVTAEN</sequence>
<dbReference type="InterPro" id="IPR000719">
    <property type="entry name" value="Prot_kinase_dom"/>
</dbReference>
<dbReference type="SUPFAM" id="SSF48452">
    <property type="entry name" value="TPR-like"/>
    <property type="match status" value="1"/>
</dbReference>
<dbReference type="Gene3D" id="1.10.510.10">
    <property type="entry name" value="Transferase(Phosphotransferase) domain 1"/>
    <property type="match status" value="1"/>
</dbReference>
<evidence type="ECO:0000256" key="1">
    <source>
        <dbReference type="SAM" id="MobiDB-lite"/>
    </source>
</evidence>
<dbReference type="RefSeq" id="WP_251348887.1">
    <property type="nucleotide sequence ID" value="NZ_JAMQGR010000001.1"/>
</dbReference>
<dbReference type="InterPro" id="IPR011009">
    <property type="entry name" value="Kinase-like_dom_sf"/>
</dbReference>
<dbReference type="SUPFAM" id="SSF56112">
    <property type="entry name" value="Protein kinase-like (PK-like)"/>
    <property type="match status" value="1"/>
</dbReference>
<gene>
    <name evidence="3" type="ORF">NCG91_05300</name>
</gene>
<feature type="domain" description="Protein kinase" evidence="2">
    <location>
        <begin position="25"/>
        <end position="319"/>
    </location>
</feature>
<dbReference type="Gene3D" id="1.25.40.10">
    <property type="entry name" value="Tetratricopeptide repeat domain"/>
    <property type="match status" value="1"/>
</dbReference>